<dbReference type="Pfam" id="PF00053">
    <property type="entry name" value="EGF_laminin"/>
    <property type="match status" value="1"/>
</dbReference>
<dbReference type="SMART" id="SM00180">
    <property type="entry name" value="EGF_Lam"/>
    <property type="match status" value="1"/>
</dbReference>
<evidence type="ECO:0000256" key="2">
    <source>
        <dbReference type="ARBA" id="ARBA00023292"/>
    </source>
</evidence>
<dbReference type="InterPro" id="IPR002049">
    <property type="entry name" value="LE_dom"/>
</dbReference>
<accession>A0A9D4QXN2</accession>
<dbReference type="AlphaFoldDB" id="A0A9D4QXN2"/>
<proteinExistence type="predicted"/>
<reference evidence="4" key="2">
    <citation type="submission" date="2020-11" db="EMBL/GenBank/DDBJ databases">
        <authorList>
            <person name="McCartney M.A."/>
            <person name="Auch B."/>
            <person name="Kono T."/>
            <person name="Mallez S."/>
            <person name="Becker A."/>
            <person name="Gohl D.M."/>
            <person name="Silverstein K.A.T."/>
            <person name="Koren S."/>
            <person name="Bechman K.B."/>
            <person name="Herman A."/>
            <person name="Abrahante J.E."/>
            <person name="Garbe J."/>
        </authorList>
    </citation>
    <scope>NUCLEOTIDE SEQUENCE</scope>
    <source>
        <strain evidence="4">Duluth1</strain>
        <tissue evidence="4">Whole animal</tissue>
    </source>
</reference>
<organism evidence="4 5">
    <name type="scientific">Dreissena polymorpha</name>
    <name type="common">Zebra mussel</name>
    <name type="synonym">Mytilus polymorpha</name>
    <dbReference type="NCBI Taxonomy" id="45954"/>
    <lineage>
        <taxon>Eukaryota</taxon>
        <taxon>Metazoa</taxon>
        <taxon>Spiralia</taxon>
        <taxon>Lophotrochozoa</taxon>
        <taxon>Mollusca</taxon>
        <taxon>Bivalvia</taxon>
        <taxon>Autobranchia</taxon>
        <taxon>Heteroconchia</taxon>
        <taxon>Euheterodonta</taxon>
        <taxon>Imparidentia</taxon>
        <taxon>Neoheterodontei</taxon>
        <taxon>Myida</taxon>
        <taxon>Dreissenoidea</taxon>
        <taxon>Dreissenidae</taxon>
        <taxon>Dreissena</taxon>
    </lineage>
</organism>
<dbReference type="PANTHER" id="PTHR10574:SF274">
    <property type="entry name" value="USHERIN"/>
    <property type="match status" value="1"/>
</dbReference>
<protein>
    <recommendedName>
        <fullName evidence="3">Laminin EGF-like domain-containing protein</fullName>
    </recommendedName>
</protein>
<reference evidence="4" key="1">
    <citation type="journal article" date="2019" name="bioRxiv">
        <title>The Genome of the Zebra Mussel, Dreissena polymorpha: A Resource for Invasive Species Research.</title>
        <authorList>
            <person name="McCartney M.A."/>
            <person name="Auch B."/>
            <person name="Kono T."/>
            <person name="Mallez S."/>
            <person name="Zhang Y."/>
            <person name="Obille A."/>
            <person name="Becker A."/>
            <person name="Abrahante J.E."/>
            <person name="Garbe J."/>
            <person name="Badalamenti J.P."/>
            <person name="Herman A."/>
            <person name="Mangelson H."/>
            <person name="Liachko I."/>
            <person name="Sullivan S."/>
            <person name="Sone E.D."/>
            <person name="Koren S."/>
            <person name="Silverstein K.A.T."/>
            <person name="Beckman K.B."/>
            <person name="Gohl D.M."/>
        </authorList>
    </citation>
    <scope>NUCLEOTIDE SEQUENCE</scope>
    <source>
        <strain evidence="4">Duluth1</strain>
        <tissue evidence="4">Whole animal</tissue>
    </source>
</reference>
<keyword evidence="2" id="KW-0424">Laminin EGF-like domain</keyword>
<dbReference type="Proteomes" id="UP000828390">
    <property type="component" value="Unassembled WGS sequence"/>
</dbReference>
<comment type="caution">
    <text evidence="4">The sequence shown here is derived from an EMBL/GenBank/DDBJ whole genome shotgun (WGS) entry which is preliminary data.</text>
</comment>
<gene>
    <name evidence="4" type="ORF">DPMN_089020</name>
</gene>
<sequence length="111" mass="12408">MPLYNNKPFRRGTQSEAFDCQPCECYNHADTCVYNRTIDPFPDAHLMGGGGVCVGCRDNTEGRHCERCTLGWYRPNGKSMYDADVCSPCDCFPLGVDNLQMDCAKVGFMFA</sequence>
<dbReference type="InterPro" id="IPR050440">
    <property type="entry name" value="Laminin/Netrin_ECM"/>
</dbReference>
<dbReference type="GO" id="GO:0009887">
    <property type="term" value="P:animal organ morphogenesis"/>
    <property type="evidence" value="ECO:0007669"/>
    <property type="project" value="TreeGrafter"/>
</dbReference>
<dbReference type="GO" id="GO:0009888">
    <property type="term" value="P:tissue development"/>
    <property type="evidence" value="ECO:0007669"/>
    <property type="project" value="TreeGrafter"/>
</dbReference>
<dbReference type="PROSITE" id="PS01248">
    <property type="entry name" value="EGF_LAM_1"/>
    <property type="match status" value="1"/>
</dbReference>
<dbReference type="PANTHER" id="PTHR10574">
    <property type="entry name" value="NETRIN/LAMININ-RELATED"/>
    <property type="match status" value="1"/>
</dbReference>
<keyword evidence="5" id="KW-1185">Reference proteome</keyword>
<feature type="domain" description="Laminin EGF-like" evidence="3">
    <location>
        <begin position="53"/>
        <end position="89"/>
    </location>
</feature>
<dbReference type="EMBL" id="JAIWYP010000003">
    <property type="protein sequence ID" value="KAH3846718.1"/>
    <property type="molecule type" value="Genomic_DNA"/>
</dbReference>
<evidence type="ECO:0000259" key="3">
    <source>
        <dbReference type="PROSITE" id="PS01248"/>
    </source>
</evidence>
<evidence type="ECO:0000313" key="5">
    <source>
        <dbReference type="Proteomes" id="UP000828390"/>
    </source>
</evidence>
<evidence type="ECO:0000256" key="1">
    <source>
        <dbReference type="ARBA" id="ARBA00023157"/>
    </source>
</evidence>
<evidence type="ECO:0000313" key="4">
    <source>
        <dbReference type="EMBL" id="KAH3846718.1"/>
    </source>
</evidence>
<dbReference type="SUPFAM" id="SSF57196">
    <property type="entry name" value="EGF/Laminin"/>
    <property type="match status" value="1"/>
</dbReference>
<dbReference type="Gene3D" id="2.10.25.10">
    <property type="entry name" value="Laminin"/>
    <property type="match status" value="1"/>
</dbReference>
<name>A0A9D4QXN2_DREPO</name>
<keyword evidence="1" id="KW-1015">Disulfide bond</keyword>